<name>A0A0V1AIG7_TRISP</name>
<dbReference type="OrthoDB" id="6619178at2759"/>
<comment type="caution">
    <text evidence="2">The sequence shown here is derived from an EMBL/GenBank/DDBJ whole genome shotgun (WGS) entry which is preliminary data.</text>
</comment>
<feature type="non-terminal residue" evidence="2">
    <location>
        <position position="60"/>
    </location>
</feature>
<dbReference type="EMBL" id="JYDH01001588">
    <property type="protein sequence ID" value="KRY24600.1"/>
    <property type="molecule type" value="Genomic_DNA"/>
</dbReference>
<evidence type="ECO:0000313" key="1">
    <source>
        <dbReference type="EMBL" id="KRY24600.1"/>
    </source>
</evidence>
<sequence length="60" mass="7183">MRTMVSKKRKYDAEYIKYGFVAIEINGVEVPQYVRCMLDTLSNDALRPTRLQRHLHHRHP</sequence>
<protein>
    <submittedName>
        <fullName evidence="2">SCAN domain-containing protein 3</fullName>
    </submittedName>
</protein>
<dbReference type="eggNOG" id="ENOG502QT83">
    <property type="taxonomic scope" value="Eukaryota"/>
</dbReference>
<keyword evidence="3" id="KW-1185">Reference proteome</keyword>
<evidence type="ECO:0000313" key="2">
    <source>
        <dbReference type="EMBL" id="KRY24603.1"/>
    </source>
</evidence>
<dbReference type="EMBL" id="JYDH01001587">
    <property type="protein sequence ID" value="KRY24603.1"/>
    <property type="molecule type" value="Genomic_DNA"/>
</dbReference>
<dbReference type="AlphaFoldDB" id="A0A0V1AIG7"/>
<proteinExistence type="predicted"/>
<dbReference type="STRING" id="6334.A0A0V1AIG7"/>
<gene>
    <name evidence="2" type="primary">SCAND3</name>
    <name evidence="2" type="ORF">T01_13109</name>
    <name evidence="1" type="ORF">T01_1643</name>
</gene>
<reference evidence="2 3" key="1">
    <citation type="submission" date="2015-01" db="EMBL/GenBank/DDBJ databases">
        <title>Evolution of Trichinella species and genotypes.</title>
        <authorList>
            <person name="Korhonen P.K."/>
            <person name="Edoardo P."/>
            <person name="Giuseppe L.R."/>
            <person name="Gasser R.B."/>
        </authorList>
    </citation>
    <scope>NUCLEOTIDE SEQUENCE [LARGE SCALE GENOMIC DNA]</scope>
    <source>
        <strain evidence="2">ISS3</strain>
    </source>
</reference>
<organism evidence="2 3">
    <name type="scientific">Trichinella spiralis</name>
    <name type="common">Trichina worm</name>
    <dbReference type="NCBI Taxonomy" id="6334"/>
    <lineage>
        <taxon>Eukaryota</taxon>
        <taxon>Metazoa</taxon>
        <taxon>Ecdysozoa</taxon>
        <taxon>Nematoda</taxon>
        <taxon>Enoplea</taxon>
        <taxon>Dorylaimia</taxon>
        <taxon>Trichinellida</taxon>
        <taxon>Trichinellidae</taxon>
        <taxon>Trichinella</taxon>
    </lineage>
</organism>
<dbReference type="Proteomes" id="UP000054776">
    <property type="component" value="Unassembled WGS sequence"/>
</dbReference>
<evidence type="ECO:0000313" key="3">
    <source>
        <dbReference type="Proteomes" id="UP000054776"/>
    </source>
</evidence>
<accession>A0A0V1AIG7</accession>
<dbReference type="InParanoid" id="A0A0V1AIG7"/>